<evidence type="ECO:0000313" key="3">
    <source>
        <dbReference type="EMBL" id="KOG36619.1"/>
    </source>
</evidence>
<evidence type="ECO:0000256" key="1">
    <source>
        <dbReference type="SAM" id="MobiDB-lite"/>
    </source>
</evidence>
<proteinExistence type="predicted"/>
<feature type="region of interest" description="Disordered" evidence="1">
    <location>
        <begin position="29"/>
        <end position="72"/>
    </location>
</feature>
<dbReference type="EMBL" id="LGUP01000002">
    <property type="protein sequence ID" value="KOG36619.1"/>
    <property type="molecule type" value="Genomic_DNA"/>
</dbReference>
<comment type="caution">
    <text evidence="3">The sequence shown here is derived from an EMBL/GenBank/DDBJ whole genome shotgun (WGS) entry which is preliminary data.</text>
</comment>
<dbReference type="OrthoDB" id="4317810at2"/>
<accession>A0A0L8LET0</accession>
<dbReference type="RefSeq" id="WP_017240214.1">
    <property type="nucleotide sequence ID" value="NZ_LGUP01000002.1"/>
</dbReference>
<gene>
    <name evidence="3" type="ORF">ADK34_01440</name>
</gene>
<evidence type="ECO:0000313" key="4">
    <source>
        <dbReference type="Proteomes" id="UP000037023"/>
    </source>
</evidence>
<dbReference type="PATRIC" id="fig|1938.6.peg.305"/>
<dbReference type="Proteomes" id="UP000037023">
    <property type="component" value="Unassembled WGS sequence"/>
</dbReference>
<name>A0A0L8LET0_STRVR</name>
<dbReference type="AlphaFoldDB" id="A0A0L8LET0"/>
<evidence type="ECO:0008006" key="5">
    <source>
        <dbReference type="Google" id="ProtNLM"/>
    </source>
</evidence>
<evidence type="ECO:0000256" key="2">
    <source>
        <dbReference type="SAM" id="SignalP"/>
    </source>
</evidence>
<sequence>MTRMVRALSAIAVAAAVLGVLALDGEPSWETTPAHSVVAEPGEPSWESTPAHDVLASPGEPSWEILPKGAGA</sequence>
<keyword evidence="2" id="KW-0732">Signal</keyword>
<protein>
    <recommendedName>
        <fullName evidence="5">Secreted protein</fullName>
    </recommendedName>
</protein>
<reference evidence="3 4" key="1">
    <citation type="submission" date="2015-06" db="EMBL/GenBank/DDBJ databases">
        <authorList>
            <person name="Hoefler B.C."/>
            <person name="Straight P.D."/>
        </authorList>
    </citation>
    <scope>NUCLEOTIDE SEQUENCE [LARGE SCALE GENOMIC DNA]</scope>
    <source>
        <strain evidence="3 4">NRRL 3427</strain>
    </source>
</reference>
<organism evidence="3 4">
    <name type="scientific">Streptomyces viridochromogenes</name>
    <dbReference type="NCBI Taxonomy" id="1938"/>
    <lineage>
        <taxon>Bacteria</taxon>
        <taxon>Bacillati</taxon>
        <taxon>Actinomycetota</taxon>
        <taxon>Actinomycetes</taxon>
        <taxon>Kitasatosporales</taxon>
        <taxon>Streptomycetaceae</taxon>
        <taxon>Streptomyces</taxon>
    </lineage>
</organism>
<feature type="chain" id="PRO_5038697261" description="Secreted protein" evidence="2">
    <location>
        <begin position="23"/>
        <end position="72"/>
    </location>
</feature>
<feature type="signal peptide" evidence="2">
    <location>
        <begin position="1"/>
        <end position="22"/>
    </location>
</feature>